<evidence type="ECO:0000313" key="14">
    <source>
        <dbReference type="EMBL" id="KEO45262.1"/>
    </source>
</evidence>
<dbReference type="InterPro" id="IPR004088">
    <property type="entry name" value="KH_dom_type_1"/>
</dbReference>
<evidence type="ECO:0000313" key="16">
    <source>
        <dbReference type="EMBL" id="PZD56520.1"/>
    </source>
</evidence>
<sequence>MINMIILVVFALIGLVVGYLAISIKLSKAKEQAETTLLKAEQDAVNLRSQAEHDADHLRVTAERESKAQRKEFLLEAKEEARKYREDIEKEFKSERQELKQMENRLTERATSLDRKDENLSSKELALEKKEQSLADKSKHLNEREENVTQLEAEKQAELERVGQMTIAEAREVILTETENNLTHEIATRIKDAEAQVKDTVDKKAKNVLAQAMQRLAGDYVTEQTVTTVHLPDDNMKGRIIGREGRNIRTLESLTGIDVIIDDTPEVVVLSGFDPVRREIARMTLEALIKDGRIHPARIEELVEKSRQEMDNRIREYGEEAAYEIGAMNLHPDLIKIMGRLQFRTSYGQNVLRHSVEVGKLAGIMAGELGENVALARRAGFLHDMGKAIDKEVEGSHVEIGAEFARKYKEHPVVVNAIASHHGDVEPESVIAVIVAAADALSSARPGARNESVENYVKRLRDLEEIASSFDGVQTSFALQAGREIRIMVHPNKISDDEVTILSHKVREQIEKNLDYPGNIKVTVIREFRAVDYAK</sequence>
<keyword evidence="4 10" id="KW-0255">Endonuclease</keyword>
<dbReference type="Pfam" id="PF01966">
    <property type="entry name" value="HD"/>
    <property type="match status" value="1"/>
</dbReference>
<dbReference type="SUPFAM" id="SSF54791">
    <property type="entry name" value="Eukaryotic type KH-domain (KH-domain type I)"/>
    <property type="match status" value="1"/>
</dbReference>
<dbReference type="GeneID" id="93791574"/>
<dbReference type="InterPro" id="IPR006674">
    <property type="entry name" value="HD_domain"/>
</dbReference>
<dbReference type="EMBL" id="JAQMJT010000009">
    <property type="protein sequence ID" value="MDB8614350.1"/>
    <property type="molecule type" value="Genomic_DNA"/>
</dbReference>
<dbReference type="Gene3D" id="1.10.3210.10">
    <property type="entry name" value="Hypothetical protein af1432"/>
    <property type="match status" value="1"/>
</dbReference>
<comment type="function">
    <text evidence="10">Endoribonuclease that initiates mRNA decay.</text>
</comment>
<dbReference type="EC" id="3.1.-.-" evidence="10 11"/>
<dbReference type="InterPro" id="IPR017705">
    <property type="entry name" value="Ribonuclease_Y"/>
</dbReference>
<reference evidence="15" key="4">
    <citation type="submission" date="2023-01" db="EMBL/GenBank/DDBJ databases">
        <title>Human gut microbiome strain richness.</title>
        <authorList>
            <person name="Chen-Liaw A."/>
        </authorList>
    </citation>
    <scope>NUCLEOTIDE SEQUENCE</scope>
    <source>
        <strain evidence="15">1001095st1_G4_1001095IJ_161003</strain>
    </source>
</reference>
<reference evidence="16 19" key="2">
    <citation type="submission" date="2017-08" db="EMBL/GenBank/DDBJ databases">
        <title>Streptococcus salivarius strain HS0302 Genome.</title>
        <authorList>
            <person name="Smith J."/>
            <person name="Deng P."/>
            <person name="Geng M."/>
        </authorList>
    </citation>
    <scope>NUCLEOTIDE SEQUENCE [LARGE SCALE GENOMIC DNA]</scope>
    <source>
        <strain evidence="16 19">HS0302</strain>
    </source>
</reference>
<keyword evidence="3 10" id="KW-0540">Nuclease</keyword>
<dbReference type="Proteomes" id="UP000248776">
    <property type="component" value="Unassembled WGS sequence"/>
</dbReference>
<reference evidence="17 20" key="3">
    <citation type="submission" date="2019-06" db="EMBL/GenBank/DDBJ databases">
        <title>Complete genome sequence of Streptococcus salivarius LAB813.</title>
        <authorList>
            <person name="Levesque C.M."/>
            <person name="Gong S.-G."/>
            <person name="Dufour D."/>
            <person name="Barbour A."/>
        </authorList>
    </citation>
    <scope>NUCLEOTIDE SEQUENCE [LARGE SCALE GENOMIC DNA]</scope>
    <source>
        <strain evidence="17 20">LAB813</strain>
    </source>
</reference>
<dbReference type="Pfam" id="PF00013">
    <property type="entry name" value="KH_1"/>
    <property type="match status" value="1"/>
</dbReference>
<reference evidence="14 18" key="1">
    <citation type="submission" date="2014-04" db="EMBL/GenBank/DDBJ databases">
        <title>Variable characteristics of bacteriocin-producing Streptococcus salivarius strains isolated from Malaysian subjects.</title>
        <authorList>
            <person name="Philip K."/>
            <person name="Barbour A."/>
        </authorList>
    </citation>
    <scope>NUCLEOTIDE SEQUENCE [LARGE SCALE GENOMIC DNA]</scope>
    <source>
        <strain evidence="14 18">NU10</strain>
    </source>
</reference>
<evidence type="ECO:0000256" key="5">
    <source>
        <dbReference type="ARBA" id="ARBA00022801"/>
    </source>
</evidence>
<dbReference type="FunFam" id="1.10.3210.10:FF:000003">
    <property type="entry name" value="Ribonuclease Y"/>
    <property type="match status" value="1"/>
</dbReference>
<evidence type="ECO:0000256" key="4">
    <source>
        <dbReference type="ARBA" id="ARBA00022759"/>
    </source>
</evidence>
<dbReference type="InterPro" id="IPR003607">
    <property type="entry name" value="HD/PDEase_dom"/>
</dbReference>
<evidence type="ECO:0000313" key="17">
    <source>
        <dbReference type="EMBL" id="QEM33234.1"/>
    </source>
</evidence>
<evidence type="ECO:0000256" key="1">
    <source>
        <dbReference type="ARBA" id="ARBA00004162"/>
    </source>
</evidence>
<accession>A0A074IYB4</accession>
<evidence type="ECO:0000256" key="6">
    <source>
        <dbReference type="ARBA" id="ARBA00022884"/>
    </source>
</evidence>
<dbReference type="GO" id="GO:0003723">
    <property type="term" value="F:RNA binding"/>
    <property type="evidence" value="ECO:0007669"/>
    <property type="project" value="UniProtKB-UniRule"/>
</dbReference>
<evidence type="ECO:0000313" key="20">
    <source>
        <dbReference type="Proteomes" id="UP000322622"/>
    </source>
</evidence>
<proteinExistence type="inferred from homology"/>
<evidence type="ECO:0000256" key="11">
    <source>
        <dbReference type="NCBIfam" id="TIGR03319"/>
    </source>
</evidence>
<dbReference type="EMBL" id="CP040804">
    <property type="protein sequence ID" value="QEM33234.1"/>
    <property type="molecule type" value="Genomic_DNA"/>
</dbReference>
<dbReference type="Gene3D" id="3.30.1370.10">
    <property type="entry name" value="K Homology domain, type 1"/>
    <property type="match status" value="1"/>
</dbReference>
<dbReference type="InterPro" id="IPR022711">
    <property type="entry name" value="RNase_Y_N"/>
</dbReference>
<evidence type="ECO:0000256" key="8">
    <source>
        <dbReference type="ARBA" id="ARBA00061537"/>
    </source>
</evidence>
<dbReference type="AlphaFoldDB" id="A0A074IYB4"/>
<dbReference type="NCBIfam" id="TIGR00277">
    <property type="entry name" value="HDIG"/>
    <property type="match status" value="1"/>
</dbReference>
<evidence type="ECO:0000256" key="2">
    <source>
        <dbReference type="ARBA" id="ARBA00022692"/>
    </source>
</evidence>
<dbReference type="GO" id="GO:0004521">
    <property type="term" value="F:RNA endonuclease activity"/>
    <property type="evidence" value="ECO:0007669"/>
    <property type="project" value="UniProtKB-UniRule"/>
</dbReference>
<dbReference type="InterPro" id="IPR006675">
    <property type="entry name" value="HDIG_dom"/>
</dbReference>
<dbReference type="KEGG" id="strs:SSAL8618_02175"/>
<dbReference type="CDD" id="cd00077">
    <property type="entry name" value="HDc"/>
    <property type="match status" value="1"/>
</dbReference>
<protein>
    <recommendedName>
        <fullName evidence="9 10">Ribonuclease Y</fullName>
        <shortName evidence="10">RNase Y</shortName>
        <ecNumber evidence="10 11">3.1.-.-</ecNumber>
    </recommendedName>
</protein>
<organism evidence="14 18">
    <name type="scientific">Streptococcus salivarius</name>
    <dbReference type="NCBI Taxonomy" id="1304"/>
    <lineage>
        <taxon>Bacteria</taxon>
        <taxon>Bacillati</taxon>
        <taxon>Bacillota</taxon>
        <taxon>Bacilli</taxon>
        <taxon>Lactobacillales</taxon>
        <taxon>Streptococcaceae</taxon>
        <taxon>Streptococcus</taxon>
    </lineage>
</organism>
<dbReference type="NCBIfam" id="TIGR03319">
    <property type="entry name" value="RNase_Y"/>
    <property type="match status" value="1"/>
</dbReference>
<evidence type="ECO:0000256" key="7">
    <source>
        <dbReference type="ARBA" id="ARBA00022989"/>
    </source>
</evidence>
<evidence type="ECO:0000256" key="10">
    <source>
        <dbReference type="HAMAP-Rule" id="MF_00335"/>
    </source>
</evidence>
<dbReference type="Proteomes" id="UP001210204">
    <property type="component" value="Unassembled WGS sequence"/>
</dbReference>
<dbReference type="PROSITE" id="PS50084">
    <property type="entry name" value="KH_TYPE_1"/>
    <property type="match status" value="1"/>
</dbReference>
<evidence type="ECO:0000313" key="19">
    <source>
        <dbReference type="Proteomes" id="UP000248776"/>
    </source>
</evidence>
<dbReference type="RefSeq" id="WP_002885478.1">
    <property type="nucleotide sequence ID" value="NZ_BPPT01000010.1"/>
</dbReference>
<dbReference type="InterPro" id="IPR036612">
    <property type="entry name" value="KH_dom_type_1_sf"/>
</dbReference>
<dbReference type="GO" id="GO:0016787">
    <property type="term" value="F:hydrolase activity"/>
    <property type="evidence" value="ECO:0007669"/>
    <property type="project" value="UniProtKB-KW"/>
</dbReference>
<keyword evidence="7" id="KW-0472">Membrane</keyword>
<dbReference type="PANTHER" id="PTHR12826:SF15">
    <property type="entry name" value="RIBONUCLEASE Y"/>
    <property type="match status" value="1"/>
</dbReference>
<dbReference type="Proteomes" id="UP000322622">
    <property type="component" value="Chromosome"/>
</dbReference>
<evidence type="ECO:0000313" key="18">
    <source>
        <dbReference type="Proteomes" id="UP000027855"/>
    </source>
</evidence>
<dbReference type="SMART" id="SM00471">
    <property type="entry name" value="HDc"/>
    <property type="match status" value="1"/>
</dbReference>
<dbReference type="GO" id="GO:0006402">
    <property type="term" value="P:mRNA catabolic process"/>
    <property type="evidence" value="ECO:0007669"/>
    <property type="project" value="UniProtKB-UniRule"/>
</dbReference>
<dbReference type="HAMAP" id="MF_00335">
    <property type="entry name" value="RNase_Y"/>
    <property type="match status" value="1"/>
</dbReference>
<dbReference type="GO" id="GO:0005886">
    <property type="term" value="C:plasma membrane"/>
    <property type="evidence" value="ECO:0007669"/>
    <property type="project" value="UniProtKB-SubCell"/>
</dbReference>
<keyword evidence="6 10" id="KW-0694">RNA-binding</keyword>
<comment type="subcellular location">
    <subcellularLocation>
        <location evidence="1">Cell membrane</location>
        <topology evidence="1">Single-pass membrane protein</topology>
    </subcellularLocation>
</comment>
<keyword evidence="7" id="KW-1133">Transmembrane helix</keyword>
<gene>
    <name evidence="10" type="primary">rny</name>
    <name evidence="16" type="ORF">CKU37_05510</name>
    <name evidence="14" type="ORF">DL07_02015</name>
    <name evidence="17" type="ORF">FHI56_10205</name>
    <name evidence="15" type="ORF">PNU26_08080</name>
</gene>
<keyword evidence="2" id="KW-0812">Transmembrane</keyword>
<name>A0A074IYB4_STRSL</name>
<evidence type="ECO:0000256" key="3">
    <source>
        <dbReference type="ARBA" id="ARBA00022722"/>
    </source>
</evidence>
<comment type="similarity">
    <text evidence="8 10">Belongs to the RNase Y family.</text>
</comment>
<dbReference type="FunFam" id="3.30.1370.10:FF:000006">
    <property type="entry name" value="Ribonuclease Y"/>
    <property type="match status" value="1"/>
</dbReference>
<evidence type="ECO:0000256" key="12">
    <source>
        <dbReference type="SAM" id="MobiDB-lite"/>
    </source>
</evidence>
<dbReference type="SUPFAM" id="SSF109604">
    <property type="entry name" value="HD-domain/PDEase-like"/>
    <property type="match status" value="1"/>
</dbReference>
<feature type="domain" description="HD" evidence="13">
    <location>
        <begin position="351"/>
        <end position="444"/>
    </location>
</feature>
<dbReference type="Pfam" id="PF12072">
    <property type="entry name" value="RNase_Y_N"/>
    <property type="match status" value="1"/>
</dbReference>
<evidence type="ECO:0000259" key="13">
    <source>
        <dbReference type="PROSITE" id="PS51831"/>
    </source>
</evidence>
<dbReference type="NCBIfam" id="NF000997">
    <property type="entry name" value="PRK00106.1"/>
    <property type="match status" value="1"/>
</dbReference>
<dbReference type="PANTHER" id="PTHR12826">
    <property type="entry name" value="RIBONUCLEASE Y"/>
    <property type="match status" value="1"/>
</dbReference>
<dbReference type="EMBL" id="JJMT01000012">
    <property type="protein sequence ID" value="KEO45262.1"/>
    <property type="molecule type" value="Genomic_DNA"/>
</dbReference>
<dbReference type="PATRIC" id="fig|1304.173.peg.386"/>
<dbReference type="KEGG" id="ssah:HSISS4_00321"/>
<dbReference type="CDD" id="cd22431">
    <property type="entry name" value="KH-I_RNaseY"/>
    <property type="match status" value="1"/>
</dbReference>
<dbReference type="SMART" id="SM00322">
    <property type="entry name" value="KH"/>
    <property type="match status" value="1"/>
</dbReference>
<keyword evidence="5 10" id="KW-0378">Hydrolase</keyword>
<feature type="region of interest" description="Disordered" evidence="12">
    <location>
        <begin position="103"/>
        <end position="149"/>
    </location>
</feature>
<dbReference type="Proteomes" id="UP000027855">
    <property type="component" value="Unassembled WGS sequence"/>
</dbReference>
<dbReference type="OMA" id="MEYPGQI"/>
<evidence type="ECO:0000313" key="15">
    <source>
        <dbReference type="EMBL" id="MDB8614350.1"/>
    </source>
</evidence>
<dbReference type="InterPro" id="IPR004087">
    <property type="entry name" value="KH_dom"/>
</dbReference>
<dbReference type="PROSITE" id="PS51831">
    <property type="entry name" value="HD"/>
    <property type="match status" value="1"/>
</dbReference>
<dbReference type="EMBL" id="NSIW01000008">
    <property type="protein sequence ID" value="PZD56520.1"/>
    <property type="molecule type" value="Genomic_DNA"/>
</dbReference>
<evidence type="ECO:0000256" key="9">
    <source>
        <dbReference type="ARBA" id="ARBA00073072"/>
    </source>
</evidence>